<organism evidence="1 2">
    <name type="scientific">Streptomyces montanus</name>
    <dbReference type="NCBI Taxonomy" id="2580423"/>
    <lineage>
        <taxon>Bacteria</taxon>
        <taxon>Bacillati</taxon>
        <taxon>Actinomycetota</taxon>
        <taxon>Actinomycetes</taxon>
        <taxon>Kitasatosporales</taxon>
        <taxon>Streptomycetaceae</taxon>
        <taxon>Streptomyces</taxon>
    </lineage>
</organism>
<dbReference type="EMBL" id="VBZC01000057">
    <property type="protein sequence ID" value="TLS41368.1"/>
    <property type="molecule type" value="Genomic_DNA"/>
</dbReference>
<name>A0A5R9FIF7_9ACTN</name>
<evidence type="ECO:0008006" key="3">
    <source>
        <dbReference type="Google" id="ProtNLM"/>
    </source>
</evidence>
<gene>
    <name evidence="1" type="ORF">FE633_36620</name>
</gene>
<dbReference type="Proteomes" id="UP000305906">
    <property type="component" value="Unassembled WGS sequence"/>
</dbReference>
<dbReference type="AlphaFoldDB" id="A0A5R9FIF7"/>
<sequence>MDQGIAALLGATVGVLGTVSASAISGWSSRQQIGAQARVDHAHWRRQARRDAYSAFLAPSNETRNALKQAARALIGDVDVEGADHYLHDAHDKLGEVQATWAALAVEGPESVEQAANGVKTALHSMHTTLLAWRDSAEGAPDHNVTFVERHAVEVTRVSERIGAFATTARAALDEATHPVDAGNG</sequence>
<evidence type="ECO:0000313" key="1">
    <source>
        <dbReference type="EMBL" id="TLS41368.1"/>
    </source>
</evidence>
<evidence type="ECO:0000313" key="2">
    <source>
        <dbReference type="Proteomes" id="UP000305906"/>
    </source>
</evidence>
<protein>
    <recommendedName>
        <fullName evidence="3">Proline dehydrogenase</fullName>
    </recommendedName>
</protein>
<reference evidence="1 2" key="1">
    <citation type="submission" date="2019-05" db="EMBL/GenBank/DDBJ databases">
        <title>Streptomyces sp. NEAU-C151, a novel actinomycete isolated from soil.</title>
        <authorList>
            <person name="Han L."/>
            <person name="Jiang H."/>
        </authorList>
    </citation>
    <scope>NUCLEOTIDE SEQUENCE [LARGE SCALE GENOMIC DNA]</scope>
    <source>
        <strain evidence="1 2">NEAU-C151</strain>
    </source>
</reference>
<proteinExistence type="predicted"/>
<comment type="caution">
    <text evidence="1">The sequence shown here is derived from an EMBL/GenBank/DDBJ whole genome shotgun (WGS) entry which is preliminary data.</text>
</comment>
<dbReference type="RefSeq" id="WP_138049477.1">
    <property type="nucleotide sequence ID" value="NZ_VBZC01000057.1"/>
</dbReference>
<keyword evidence="2" id="KW-1185">Reference proteome</keyword>
<accession>A0A5R9FIF7</accession>